<evidence type="ECO:0000313" key="2">
    <source>
        <dbReference type="Proteomes" id="UP000215539"/>
    </source>
</evidence>
<dbReference type="AlphaFoldDB" id="A0AAX2GXA8"/>
<dbReference type="Gene3D" id="3.10.129.10">
    <property type="entry name" value="Hotdog Thioesterase"/>
    <property type="match status" value="1"/>
</dbReference>
<dbReference type="Proteomes" id="UP000215539">
    <property type="component" value="Chromosome 1"/>
</dbReference>
<sequence length="145" mass="16191">MGSLNIEMDKDKILQLIPQRPPMVMVDALLAYTPETGKAGLTITEENLFVRGGYFSESGLIEHIAQSIALHKGYYYYLNGKPAPMGYIGAIKQINIARLPRVGEVLRTEIVIIQEFMDVTLVKMQTFIGDERIAEGEMKTVLAND</sequence>
<dbReference type="SUPFAM" id="SSF54637">
    <property type="entry name" value="Thioesterase/thiol ester dehydrase-isomerase"/>
    <property type="match status" value="1"/>
</dbReference>
<protein>
    <submittedName>
        <fullName evidence="1">(3R)-hydroxymyristoyl-ACP dehydratase</fullName>
    </submittedName>
</protein>
<dbReference type="InterPro" id="IPR029069">
    <property type="entry name" value="HotDog_dom_sf"/>
</dbReference>
<name>A0AAX2GXA8_9FLAO</name>
<proteinExistence type="predicted"/>
<gene>
    <name evidence="1" type="ORF">SAMEA44541418_00969</name>
</gene>
<dbReference type="InterPro" id="IPR016776">
    <property type="entry name" value="ApeP-like_dehydratase"/>
</dbReference>
<evidence type="ECO:0000313" key="1">
    <source>
        <dbReference type="EMBL" id="SNV08061.1"/>
    </source>
</evidence>
<organism evidence="1 2">
    <name type="scientific">Capnocytophaga haemolytica</name>
    <dbReference type="NCBI Taxonomy" id="45243"/>
    <lineage>
        <taxon>Bacteria</taxon>
        <taxon>Pseudomonadati</taxon>
        <taxon>Bacteroidota</taxon>
        <taxon>Flavobacteriia</taxon>
        <taxon>Flavobacteriales</taxon>
        <taxon>Flavobacteriaceae</taxon>
        <taxon>Capnocytophaga</taxon>
    </lineage>
</organism>
<dbReference type="Pfam" id="PF22817">
    <property type="entry name" value="ApeP-like"/>
    <property type="match status" value="1"/>
</dbReference>
<reference evidence="1 2" key="1">
    <citation type="submission" date="2017-06" db="EMBL/GenBank/DDBJ databases">
        <authorList>
            <consortium name="Pathogen Informatics"/>
        </authorList>
    </citation>
    <scope>NUCLEOTIDE SEQUENCE [LARGE SCALE GENOMIC DNA]</scope>
    <source>
        <strain evidence="1 2">NCTC12947</strain>
    </source>
</reference>
<accession>A0AAX2GXA8</accession>
<dbReference type="EMBL" id="LT906449">
    <property type="protein sequence ID" value="SNV08061.1"/>
    <property type="molecule type" value="Genomic_DNA"/>
</dbReference>